<dbReference type="EMBL" id="CAJVCE010000042">
    <property type="protein sequence ID" value="CAG7658429.1"/>
    <property type="molecule type" value="Genomic_DNA"/>
</dbReference>
<proteinExistence type="predicted"/>
<organism evidence="1 2">
    <name type="scientific">Paenibacillus allorhizosphaerae</name>
    <dbReference type="NCBI Taxonomy" id="2849866"/>
    <lineage>
        <taxon>Bacteria</taxon>
        <taxon>Bacillati</taxon>
        <taxon>Bacillota</taxon>
        <taxon>Bacilli</taxon>
        <taxon>Bacillales</taxon>
        <taxon>Paenibacillaceae</taxon>
        <taxon>Paenibacillus</taxon>
    </lineage>
</organism>
<reference evidence="1 2" key="1">
    <citation type="submission" date="2021-06" db="EMBL/GenBank/DDBJ databases">
        <authorList>
            <person name="Criscuolo A."/>
        </authorList>
    </citation>
    <scope>NUCLEOTIDE SEQUENCE [LARGE SCALE GENOMIC DNA]</scope>
    <source>
        <strain evidence="2">CIP 111802</strain>
    </source>
</reference>
<gene>
    <name evidence="1" type="ORF">PAECIP111802_07043</name>
</gene>
<keyword evidence="2" id="KW-1185">Reference proteome</keyword>
<comment type="caution">
    <text evidence="1">The sequence shown here is derived from an EMBL/GenBank/DDBJ whole genome shotgun (WGS) entry which is preliminary data.</text>
</comment>
<protein>
    <submittedName>
        <fullName evidence="1">Uncharacterized protein</fullName>
    </submittedName>
</protein>
<evidence type="ECO:0000313" key="1">
    <source>
        <dbReference type="EMBL" id="CAG7658429.1"/>
    </source>
</evidence>
<sequence>MKHHIYSNANELLQFVETMQDDVGKKLLEKTTSYLYDDNGNELRQKVSYLRPHKRSMHQVTGGNLYGDEIDDELNPLIEKVSSMFDGFNRLKQMEKIKGGDRVTVDYVYDGDDLRTRKTVRSSKNDYTEKATNYLYDRQHVILETDALDQLSVRYVRGIKLYHTYQQRRQVFILPVHWPRGCCADRK</sequence>
<dbReference type="Proteomes" id="UP000730618">
    <property type="component" value="Unassembled WGS sequence"/>
</dbReference>
<accession>A0ABN7TZB1</accession>
<name>A0ABN7TZB1_9BACL</name>
<evidence type="ECO:0000313" key="2">
    <source>
        <dbReference type="Proteomes" id="UP000730618"/>
    </source>
</evidence>
<dbReference type="RefSeq" id="WP_218103171.1">
    <property type="nucleotide sequence ID" value="NZ_CAJVCE010000042.1"/>
</dbReference>